<evidence type="ECO:0000313" key="3">
    <source>
        <dbReference type="EMBL" id="CAA0842802.1"/>
    </source>
</evidence>
<dbReference type="InterPro" id="IPR039607">
    <property type="entry name" value="VQ_8/17/18/20/21/25"/>
</dbReference>
<proteinExistence type="predicted"/>
<feature type="region of interest" description="Disordered" evidence="1">
    <location>
        <begin position="44"/>
        <end position="69"/>
    </location>
</feature>
<evidence type="ECO:0000259" key="2">
    <source>
        <dbReference type="Pfam" id="PF05678"/>
    </source>
</evidence>
<dbReference type="PANTHER" id="PTHR33143:SF3">
    <property type="entry name" value="VQ MOTIF-CONTAINING PROTEIN 17-RELATED"/>
    <property type="match status" value="1"/>
</dbReference>
<reference evidence="3" key="1">
    <citation type="submission" date="2019-12" db="EMBL/GenBank/DDBJ databases">
        <authorList>
            <person name="Scholes J."/>
        </authorList>
    </citation>
    <scope>NUCLEOTIDE SEQUENCE</scope>
</reference>
<comment type="caution">
    <text evidence="3">The sequence shown here is derived from an EMBL/GenBank/DDBJ whole genome shotgun (WGS) entry which is preliminary data.</text>
</comment>
<evidence type="ECO:0000256" key="1">
    <source>
        <dbReference type="SAM" id="MobiDB-lite"/>
    </source>
</evidence>
<dbReference type="InterPro" id="IPR008889">
    <property type="entry name" value="VQ"/>
</dbReference>
<dbReference type="GO" id="GO:0005634">
    <property type="term" value="C:nucleus"/>
    <property type="evidence" value="ECO:0007669"/>
    <property type="project" value="TreeGrafter"/>
</dbReference>
<dbReference type="Proteomes" id="UP001153555">
    <property type="component" value="Unassembled WGS sequence"/>
</dbReference>
<accession>A0A9N7P1W6</accession>
<gene>
    <name evidence="3" type="ORF">SHERM_08657</name>
</gene>
<name>A0A9N7P1W6_STRHE</name>
<dbReference type="EMBL" id="CACSLK010034598">
    <property type="protein sequence ID" value="CAA0842802.1"/>
    <property type="molecule type" value="Genomic_DNA"/>
</dbReference>
<dbReference type="PANTHER" id="PTHR33143">
    <property type="entry name" value="F16F4.1 PROTEIN-RELATED"/>
    <property type="match status" value="1"/>
</dbReference>
<sequence length="153" mass="17193">MHKNPHTAPKPKSKIRIIHIFAPQVIKTDAANFRELVQRLTGKPSDEEKVAKKPRVLVEPEPKNENSSNMMLCSNEKMEMMAGFHHAAGGGEGFREKIKGEEEIWRDANTGGGFLEFDDDDDDVIGGHHGFLKEISNVDQFPFIEGTTQDECF</sequence>
<dbReference type="AlphaFoldDB" id="A0A9N7P1W6"/>
<feature type="domain" description="VQ" evidence="2">
    <location>
        <begin position="20"/>
        <end position="46"/>
    </location>
</feature>
<feature type="compositionally biased region" description="Basic and acidic residues" evidence="1">
    <location>
        <begin position="44"/>
        <end position="64"/>
    </location>
</feature>
<dbReference type="OrthoDB" id="693437at2759"/>
<keyword evidence="4" id="KW-1185">Reference proteome</keyword>
<organism evidence="3 4">
    <name type="scientific">Striga hermonthica</name>
    <name type="common">Purple witchweed</name>
    <name type="synonym">Buchnera hermonthica</name>
    <dbReference type="NCBI Taxonomy" id="68872"/>
    <lineage>
        <taxon>Eukaryota</taxon>
        <taxon>Viridiplantae</taxon>
        <taxon>Streptophyta</taxon>
        <taxon>Embryophyta</taxon>
        <taxon>Tracheophyta</taxon>
        <taxon>Spermatophyta</taxon>
        <taxon>Magnoliopsida</taxon>
        <taxon>eudicotyledons</taxon>
        <taxon>Gunneridae</taxon>
        <taxon>Pentapetalae</taxon>
        <taxon>asterids</taxon>
        <taxon>lamiids</taxon>
        <taxon>Lamiales</taxon>
        <taxon>Orobanchaceae</taxon>
        <taxon>Buchnereae</taxon>
        <taxon>Striga</taxon>
    </lineage>
</organism>
<protein>
    <submittedName>
        <fullName evidence="3">VQ motif-containing protein 25</fullName>
    </submittedName>
</protein>
<dbReference type="Pfam" id="PF05678">
    <property type="entry name" value="VQ"/>
    <property type="match status" value="1"/>
</dbReference>
<evidence type="ECO:0000313" key="4">
    <source>
        <dbReference type="Proteomes" id="UP001153555"/>
    </source>
</evidence>